<dbReference type="EMBL" id="BK059095">
    <property type="protein sequence ID" value="DAE29509.1"/>
    <property type="molecule type" value="Genomic_DNA"/>
</dbReference>
<protein>
    <submittedName>
        <fullName evidence="1">Uncharacterized protein</fullName>
    </submittedName>
</protein>
<reference evidence="1" key="1">
    <citation type="journal article" date="2021" name="Proc. Natl. Acad. Sci. U.S.A.">
        <title>A Catalog of Tens of Thousands of Viruses from Human Metagenomes Reveals Hidden Associations with Chronic Diseases.</title>
        <authorList>
            <person name="Tisza M.J."/>
            <person name="Buck C.B."/>
        </authorList>
    </citation>
    <scope>NUCLEOTIDE SEQUENCE</scope>
    <source>
        <strain evidence="1">CtkyY8</strain>
    </source>
</reference>
<evidence type="ECO:0000313" key="1">
    <source>
        <dbReference type="EMBL" id="DAE29509.1"/>
    </source>
</evidence>
<accession>A0A8S5REL5</accession>
<sequence>MIYADKEFIKIFDSSFGKIIHIFNEIFIYCRCNIFHISFRNSKKSVTSLNNARIFIFFRNI</sequence>
<name>A0A8S5REL5_9VIRU</name>
<organism evidence="1">
    <name type="scientific">virus sp. ctkyY8</name>
    <dbReference type="NCBI Taxonomy" id="2827995"/>
    <lineage>
        <taxon>Viruses</taxon>
    </lineage>
</organism>
<proteinExistence type="predicted"/>